<sequence length="102" mass="10677">MTDRIMSIAVSGLEASQVRLRAVAANLAHAQTAGYRPLEARLSSLPGGGVAASLQPASSPAAPDTAEAMVALVETRLQFSANARAFETGATLWDLLQTIRRD</sequence>
<keyword evidence="3" id="KW-0969">Cilium</keyword>
<protein>
    <submittedName>
        <fullName evidence="3">Flagellar basal-body rod protein FlgC</fullName>
    </submittedName>
</protein>
<gene>
    <name evidence="3" type="ORF">GGR23_001504</name>
</gene>
<comment type="subcellular location">
    <subcellularLocation>
        <location evidence="1">Bacterial flagellum basal body</location>
    </subcellularLocation>
</comment>
<dbReference type="AlphaFoldDB" id="A0A7W6NKI1"/>
<dbReference type="InterPro" id="IPR001444">
    <property type="entry name" value="Flag_bb_rod_N"/>
</dbReference>
<dbReference type="GO" id="GO:0009425">
    <property type="term" value="C:bacterial-type flagellum basal body"/>
    <property type="evidence" value="ECO:0007669"/>
    <property type="project" value="UniProtKB-SubCell"/>
</dbReference>
<organism evidence="3 4">
    <name type="scientific">Gellertiella hungarica</name>
    <dbReference type="NCBI Taxonomy" id="1572859"/>
    <lineage>
        <taxon>Bacteria</taxon>
        <taxon>Pseudomonadati</taxon>
        <taxon>Pseudomonadota</taxon>
        <taxon>Alphaproteobacteria</taxon>
        <taxon>Hyphomicrobiales</taxon>
        <taxon>Rhizobiaceae</taxon>
        <taxon>Gellertiella</taxon>
    </lineage>
</organism>
<keyword evidence="3" id="KW-0282">Flagellum</keyword>
<proteinExistence type="predicted"/>
<dbReference type="EMBL" id="JACIEZ010000002">
    <property type="protein sequence ID" value="MBB4064327.1"/>
    <property type="molecule type" value="Genomic_DNA"/>
</dbReference>
<comment type="caution">
    <text evidence="3">The sequence shown here is derived from an EMBL/GenBank/DDBJ whole genome shotgun (WGS) entry which is preliminary data.</text>
</comment>
<name>A0A7W6NKI1_9HYPH</name>
<dbReference type="RefSeq" id="WP_183365558.1">
    <property type="nucleotide sequence ID" value="NZ_JACIEZ010000002.1"/>
</dbReference>
<evidence type="ECO:0000259" key="2">
    <source>
        <dbReference type="Pfam" id="PF00460"/>
    </source>
</evidence>
<dbReference type="Proteomes" id="UP000528286">
    <property type="component" value="Unassembled WGS sequence"/>
</dbReference>
<evidence type="ECO:0000313" key="3">
    <source>
        <dbReference type="EMBL" id="MBB4064327.1"/>
    </source>
</evidence>
<accession>A0A7W6NKI1</accession>
<reference evidence="3 4" key="1">
    <citation type="submission" date="2020-08" db="EMBL/GenBank/DDBJ databases">
        <title>Genomic Encyclopedia of Type Strains, Phase IV (KMG-IV): sequencing the most valuable type-strain genomes for metagenomic binning, comparative biology and taxonomic classification.</title>
        <authorList>
            <person name="Goeker M."/>
        </authorList>
    </citation>
    <scope>NUCLEOTIDE SEQUENCE [LARGE SCALE GENOMIC DNA]</scope>
    <source>
        <strain evidence="3 4">DSM 29853</strain>
    </source>
</reference>
<evidence type="ECO:0000313" key="4">
    <source>
        <dbReference type="Proteomes" id="UP000528286"/>
    </source>
</evidence>
<keyword evidence="4" id="KW-1185">Reference proteome</keyword>
<keyword evidence="3" id="KW-0966">Cell projection</keyword>
<dbReference type="Pfam" id="PF00460">
    <property type="entry name" value="Flg_bb_rod"/>
    <property type="match status" value="1"/>
</dbReference>
<feature type="domain" description="Flagellar basal body rod protein N-terminal" evidence="2">
    <location>
        <begin position="6"/>
        <end position="36"/>
    </location>
</feature>
<evidence type="ECO:0000256" key="1">
    <source>
        <dbReference type="ARBA" id="ARBA00004117"/>
    </source>
</evidence>